<dbReference type="InterPro" id="IPR027272">
    <property type="entry name" value="Piezo"/>
</dbReference>
<keyword evidence="2" id="KW-0812">Transmembrane</keyword>
<dbReference type="GO" id="GO:0008381">
    <property type="term" value="F:mechanosensitive monoatomic ion channel activity"/>
    <property type="evidence" value="ECO:0007669"/>
    <property type="project" value="InterPro"/>
</dbReference>
<sequence>MCGKLAKMFPGQKHHDLALFLGLQVYRQSFEGLEAGLRAKVLVIAACTLQYNVFRWLETMPRSLLNEGILQEPCPLFVSPEDVSSVPPTSNENNRTLPESSSSDFSAQRARSNSWPLKSERFEMQKTTLKVYLKFWMENMFNLFGLEINMIALLLSSFALLNAISMFYIACLATCVLLGRPIIRKLWPVFVFLFATILLAEYFAMWKNVMTGSMIGHPWALP</sequence>
<feature type="compositionally biased region" description="Polar residues" evidence="1">
    <location>
        <begin position="86"/>
        <end position="112"/>
    </location>
</feature>
<reference evidence="3" key="2">
    <citation type="journal article" date="2024" name="Plant">
        <title>Genomic evolution and insights into agronomic trait innovations of Sesamum species.</title>
        <authorList>
            <person name="Miao H."/>
            <person name="Wang L."/>
            <person name="Qu L."/>
            <person name="Liu H."/>
            <person name="Sun Y."/>
            <person name="Le M."/>
            <person name="Wang Q."/>
            <person name="Wei S."/>
            <person name="Zheng Y."/>
            <person name="Lin W."/>
            <person name="Duan Y."/>
            <person name="Cao H."/>
            <person name="Xiong S."/>
            <person name="Wang X."/>
            <person name="Wei L."/>
            <person name="Li C."/>
            <person name="Ma Q."/>
            <person name="Ju M."/>
            <person name="Zhao R."/>
            <person name="Li G."/>
            <person name="Mu C."/>
            <person name="Tian Q."/>
            <person name="Mei H."/>
            <person name="Zhang T."/>
            <person name="Gao T."/>
            <person name="Zhang H."/>
        </authorList>
    </citation>
    <scope>NUCLEOTIDE SEQUENCE</scope>
    <source>
        <strain evidence="3">G02</strain>
    </source>
</reference>
<reference evidence="3" key="1">
    <citation type="submission" date="2020-06" db="EMBL/GenBank/DDBJ databases">
        <authorList>
            <person name="Li T."/>
            <person name="Hu X."/>
            <person name="Zhang T."/>
            <person name="Song X."/>
            <person name="Zhang H."/>
            <person name="Dai N."/>
            <person name="Sheng W."/>
            <person name="Hou X."/>
            <person name="Wei L."/>
        </authorList>
    </citation>
    <scope>NUCLEOTIDE SEQUENCE</scope>
    <source>
        <strain evidence="3">G02</strain>
        <tissue evidence="3">Leaf</tissue>
    </source>
</reference>
<dbReference type="GO" id="GO:0005261">
    <property type="term" value="F:monoatomic cation channel activity"/>
    <property type="evidence" value="ECO:0007669"/>
    <property type="project" value="TreeGrafter"/>
</dbReference>
<accession>A0AAW2W8A2</accession>
<dbReference type="GO" id="GO:0042391">
    <property type="term" value="P:regulation of membrane potential"/>
    <property type="evidence" value="ECO:0007669"/>
    <property type="project" value="TreeGrafter"/>
</dbReference>
<dbReference type="PANTHER" id="PTHR13167">
    <property type="entry name" value="PIEZO-TYPE MECHANOSENSITIVE ION CHANNEL COMPONENT"/>
    <property type="match status" value="1"/>
</dbReference>
<dbReference type="EMBL" id="JACGWJ010000002">
    <property type="protein sequence ID" value="KAL0437534.1"/>
    <property type="molecule type" value="Genomic_DNA"/>
</dbReference>
<dbReference type="GO" id="GO:0071260">
    <property type="term" value="P:cellular response to mechanical stimulus"/>
    <property type="evidence" value="ECO:0007669"/>
    <property type="project" value="TreeGrafter"/>
</dbReference>
<keyword evidence="2" id="KW-0472">Membrane</keyword>
<feature type="region of interest" description="Disordered" evidence="1">
    <location>
        <begin position="81"/>
        <end position="112"/>
    </location>
</feature>
<feature type="transmembrane region" description="Helical" evidence="2">
    <location>
        <begin position="158"/>
        <end position="179"/>
    </location>
</feature>
<evidence type="ECO:0000256" key="1">
    <source>
        <dbReference type="SAM" id="MobiDB-lite"/>
    </source>
</evidence>
<dbReference type="GO" id="GO:0016020">
    <property type="term" value="C:membrane"/>
    <property type="evidence" value="ECO:0007669"/>
    <property type="project" value="InterPro"/>
</dbReference>
<comment type="caution">
    <text evidence="3">The sequence shown here is derived from an EMBL/GenBank/DDBJ whole genome shotgun (WGS) entry which is preliminary data.</text>
</comment>
<evidence type="ECO:0000313" key="3">
    <source>
        <dbReference type="EMBL" id="KAL0437534.1"/>
    </source>
</evidence>
<dbReference type="PANTHER" id="PTHR13167:SF25">
    <property type="entry name" value="PIEZO-TYPE MECHANOSENSITIVE ION CHANNEL COMPONENT"/>
    <property type="match status" value="1"/>
</dbReference>
<gene>
    <name evidence="3" type="ORF">Sradi_0461300</name>
</gene>
<dbReference type="GO" id="GO:0050982">
    <property type="term" value="P:detection of mechanical stimulus"/>
    <property type="evidence" value="ECO:0007669"/>
    <property type="project" value="TreeGrafter"/>
</dbReference>
<proteinExistence type="predicted"/>
<dbReference type="AlphaFoldDB" id="A0AAW2W8A2"/>
<protein>
    <submittedName>
        <fullName evidence="3">Piezo-type mechanosensitive ion channel</fullName>
    </submittedName>
</protein>
<name>A0AAW2W8A2_SESRA</name>
<evidence type="ECO:0000256" key="2">
    <source>
        <dbReference type="SAM" id="Phobius"/>
    </source>
</evidence>
<keyword evidence="2" id="KW-1133">Transmembrane helix</keyword>
<organism evidence="3">
    <name type="scientific">Sesamum radiatum</name>
    <name type="common">Black benniseed</name>
    <dbReference type="NCBI Taxonomy" id="300843"/>
    <lineage>
        <taxon>Eukaryota</taxon>
        <taxon>Viridiplantae</taxon>
        <taxon>Streptophyta</taxon>
        <taxon>Embryophyta</taxon>
        <taxon>Tracheophyta</taxon>
        <taxon>Spermatophyta</taxon>
        <taxon>Magnoliopsida</taxon>
        <taxon>eudicotyledons</taxon>
        <taxon>Gunneridae</taxon>
        <taxon>Pentapetalae</taxon>
        <taxon>asterids</taxon>
        <taxon>lamiids</taxon>
        <taxon>Lamiales</taxon>
        <taxon>Pedaliaceae</taxon>
        <taxon>Sesamum</taxon>
    </lineage>
</organism>
<feature type="transmembrane region" description="Helical" evidence="2">
    <location>
        <begin position="186"/>
        <end position="205"/>
    </location>
</feature>